<organism evidence="1 2">
    <name type="scientific">Daedalea quercina L-15889</name>
    <dbReference type="NCBI Taxonomy" id="1314783"/>
    <lineage>
        <taxon>Eukaryota</taxon>
        <taxon>Fungi</taxon>
        <taxon>Dikarya</taxon>
        <taxon>Basidiomycota</taxon>
        <taxon>Agaricomycotina</taxon>
        <taxon>Agaricomycetes</taxon>
        <taxon>Polyporales</taxon>
        <taxon>Fomitopsis</taxon>
    </lineage>
</organism>
<evidence type="ECO:0000313" key="1">
    <source>
        <dbReference type="EMBL" id="KZT67532.1"/>
    </source>
</evidence>
<proteinExistence type="predicted"/>
<accession>A0A165NYG5</accession>
<keyword evidence="2" id="KW-1185">Reference proteome</keyword>
<sequence>MVRYHLYGLDQLCGFSGSSGAMVTSYLSQPFSPGLGPSASRSNSSSMFSFCCDASSSSTTTVEDREPVSAAVAALSRCLSDSSGMGDEEEEAAVAFGRDAMRNEEDGEVNWKGMG</sequence>
<dbReference type="Proteomes" id="UP000076727">
    <property type="component" value="Unassembled WGS sequence"/>
</dbReference>
<gene>
    <name evidence="1" type="ORF">DAEQUDRAFT_388111</name>
</gene>
<name>A0A165NYG5_9APHY</name>
<protein>
    <submittedName>
        <fullName evidence="1">Uncharacterized protein</fullName>
    </submittedName>
</protein>
<reference evidence="1 2" key="1">
    <citation type="journal article" date="2016" name="Mol. Biol. Evol.">
        <title>Comparative Genomics of Early-Diverging Mushroom-Forming Fungi Provides Insights into the Origins of Lignocellulose Decay Capabilities.</title>
        <authorList>
            <person name="Nagy L.G."/>
            <person name="Riley R."/>
            <person name="Tritt A."/>
            <person name="Adam C."/>
            <person name="Daum C."/>
            <person name="Floudas D."/>
            <person name="Sun H."/>
            <person name="Yadav J.S."/>
            <person name="Pangilinan J."/>
            <person name="Larsson K.H."/>
            <person name="Matsuura K."/>
            <person name="Barry K."/>
            <person name="Labutti K."/>
            <person name="Kuo R."/>
            <person name="Ohm R.A."/>
            <person name="Bhattacharya S.S."/>
            <person name="Shirouzu T."/>
            <person name="Yoshinaga Y."/>
            <person name="Martin F.M."/>
            <person name="Grigoriev I.V."/>
            <person name="Hibbett D.S."/>
        </authorList>
    </citation>
    <scope>NUCLEOTIDE SEQUENCE [LARGE SCALE GENOMIC DNA]</scope>
    <source>
        <strain evidence="1 2">L-15889</strain>
    </source>
</reference>
<evidence type="ECO:0000313" key="2">
    <source>
        <dbReference type="Proteomes" id="UP000076727"/>
    </source>
</evidence>
<dbReference type="EMBL" id="KV429075">
    <property type="protein sequence ID" value="KZT67532.1"/>
    <property type="molecule type" value="Genomic_DNA"/>
</dbReference>
<dbReference type="AlphaFoldDB" id="A0A165NYG5"/>